<protein>
    <submittedName>
        <fullName evidence="1">FAD-dependent monooxygenase</fullName>
    </submittedName>
</protein>
<keyword evidence="1" id="KW-0503">Monooxygenase</keyword>
<dbReference type="PANTHER" id="PTHR43422:SF3">
    <property type="entry name" value="THIAMINE THIAZOLE SYNTHASE"/>
    <property type="match status" value="1"/>
</dbReference>
<proteinExistence type="predicted"/>
<comment type="caution">
    <text evidence="1">The sequence shown here is derived from an EMBL/GenBank/DDBJ whole genome shotgun (WGS) entry which is preliminary data.</text>
</comment>
<reference evidence="2" key="1">
    <citation type="journal article" date="2019" name="Int. J. Syst. Evol. Microbiol.">
        <title>The Global Catalogue of Microorganisms (GCM) 10K type strain sequencing project: providing services to taxonomists for standard genome sequencing and annotation.</title>
        <authorList>
            <consortium name="The Broad Institute Genomics Platform"/>
            <consortium name="The Broad Institute Genome Sequencing Center for Infectious Disease"/>
            <person name="Wu L."/>
            <person name="Ma J."/>
        </authorList>
    </citation>
    <scope>NUCLEOTIDE SEQUENCE [LARGE SCALE GENOMIC DNA]</scope>
    <source>
        <strain evidence="2">JCM 17342</strain>
    </source>
</reference>
<dbReference type="Gene3D" id="3.50.50.60">
    <property type="entry name" value="FAD/NAD(P)-binding domain"/>
    <property type="match status" value="1"/>
</dbReference>
<name>A0ABP7TBJ5_9PSEU</name>
<sequence length="443" mass="46823">MIGGGLAGTLVAAALNSRFDEIIVLERDALPAGAELRKCVPQAKHAHLLLSGGARVIDALIPGFLARVYAEGAHDLNAPGDLVAMTTAGWMPRRTGAQFLVGASRPLIDWVARDIVAKDPRVQVRDESPVTELIGDAKRVRGVRGPDGVIEADLVVDAAGRGTRAPKWLAELGAGAVRTEVIDSGLAYATRIFQAPAAARRDFPVITMQADSRGPGPGRGGAVQPIEGGRWIVTVSGTRGGEPPTTVDGYTDFVRSGPRHPILGDLIEHAEPLTEIYTSRSTANQRHRYDELELPEGFVALGDSVAAFNPVYGHGMSVAAHGAHVLRSVLAAGGSTRRAQRVICGIGVGAWDMAAGQDVHFPGVRGASPTRRDLARRAFVDRMSRTAVSRTRVYDAMVGAFMLAKPMSSLMAPGVLLDVLRGPIAPALTEPPLTADERRRAGL</sequence>
<evidence type="ECO:0000313" key="2">
    <source>
        <dbReference type="Proteomes" id="UP001501747"/>
    </source>
</evidence>
<evidence type="ECO:0000313" key="1">
    <source>
        <dbReference type="EMBL" id="GAA4023912.1"/>
    </source>
</evidence>
<dbReference type="EMBL" id="BAABAL010000018">
    <property type="protein sequence ID" value="GAA4023912.1"/>
    <property type="molecule type" value="Genomic_DNA"/>
</dbReference>
<gene>
    <name evidence="1" type="ORF">GCM10022247_55420</name>
</gene>
<dbReference type="Proteomes" id="UP001501747">
    <property type="component" value="Unassembled WGS sequence"/>
</dbReference>
<dbReference type="GO" id="GO:0004497">
    <property type="term" value="F:monooxygenase activity"/>
    <property type="evidence" value="ECO:0007669"/>
    <property type="project" value="UniProtKB-KW"/>
</dbReference>
<dbReference type="SUPFAM" id="SSF51905">
    <property type="entry name" value="FAD/NAD(P)-binding domain"/>
    <property type="match status" value="1"/>
</dbReference>
<accession>A0ABP7TBJ5</accession>
<keyword evidence="1" id="KW-0560">Oxidoreductase</keyword>
<dbReference type="PANTHER" id="PTHR43422">
    <property type="entry name" value="THIAMINE THIAZOLE SYNTHASE"/>
    <property type="match status" value="1"/>
</dbReference>
<dbReference type="InterPro" id="IPR036188">
    <property type="entry name" value="FAD/NAD-bd_sf"/>
</dbReference>
<organism evidence="1 2">
    <name type="scientific">Allokutzneria multivorans</name>
    <dbReference type="NCBI Taxonomy" id="1142134"/>
    <lineage>
        <taxon>Bacteria</taxon>
        <taxon>Bacillati</taxon>
        <taxon>Actinomycetota</taxon>
        <taxon>Actinomycetes</taxon>
        <taxon>Pseudonocardiales</taxon>
        <taxon>Pseudonocardiaceae</taxon>
        <taxon>Allokutzneria</taxon>
    </lineage>
</organism>
<keyword evidence="2" id="KW-1185">Reference proteome</keyword>